<dbReference type="PANTHER" id="PTHR25465:SF5">
    <property type="entry name" value="E3 UBIQUITIN_ISG15 LIGASE TRIM25-RELATED"/>
    <property type="match status" value="1"/>
</dbReference>
<keyword evidence="9" id="KW-0436">Ligase</keyword>
<comment type="caution">
    <text evidence="9">The sequence shown here is derived from an EMBL/GenBank/DDBJ whole genome shotgun (WGS) entry which is preliminary data.</text>
</comment>
<evidence type="ECO:0000256" key="6">
    <source>
        <dbReference type="SAM" id="MobiDB-lite"/>
    </source>
</evidence>
<dbReference type="InterPro" id="IPR043136">
    <property type="entry name" value="B30.2/SPRY_sf"/>
</dbReference>
<dbReference type="Pfam" id="PF25600">
    <property type="entry name" value="TRIM_CC"/>
    <property type="match status" value="1"/>
</dbReference>
<dbReference type="InterPro" id="IPR013320">
    <property type="entry name" value="ConA-like_dom_sf"/>
</dbReference>
<proteinExistence type="predicted"/>
<dbReference type="SMART" id="SM00449">
    <property type="entry name" value="SPRY"/>
    <property type="match status" value="1"/>
</dbReference>
<dbReference type="InterPro" id="IPR003879">
    <property type="entry name" value="Butyrophylin_SPRY"/>
</dbReference>
<dbReference type="InterPro" id="IPR051051">
    <property type="entry name" value="E3_ubiq-ligase_TRIM/RNF"/>
</dbReference>
<reference evidence="9 10" key="1">
    <citation type="submission" date="2019-04" db="EMBL/GenBank/DDBJ databases">
        <title>Chromosome genome assembly for Takifugu flavidus.</title>
        <authorList>
            <person name="Xiao S."/>
        </authorList>
    </citation>
    <scope>NUCLEOTIDE SEQUENCE [LARGE SCALE GENOMIC DNA]</scope>
    <source>
        <strain evidence="9">HTHZ2018</strain>
        <tissue evidence="9">Muscle</tissue>
    </source>
</reference>
<dbReference type="InterPro" id="IPR001870">
    <property type="entry name" value="B30.2/SPRY"/>
</dbReference>
<dbReference type="InterPro" id="IPR003877">
    <property type="entry name" value="SPRY_dom"/>
</dbReference>
<dbReference type="GO" id="GO:0005737">
    <property type="term" value="C:cytoplasm"/>
    <property type="evidence" value="ECO:0007669"/>
    <property type="project" value="UniProtKB-ARBA"/>
</dbReference>
<keyword evidence="2 4" id="KW-0863">Zinc-finger</keyword>
<evidence type="ECO:0000313" key="9">
    <source>
        <dbReference type="EMBL" id="TWW78912.1"/>
    </source>
</evidence>
<keyword evidence="10" id="KW-1185">Reference proteome</keyword>
<protein>
    <submittedName>
        <fullName evidence="9">E3 ubiquitin/ISG15 ligase TRIM25</fullName>
    </submittedName>
</protein>
<evidence type="ECO:0000256" key="2">
    <source>
        <dbReference type="ARBA" id="ARBA00022771"/>
    </source>
</evidence>
<dbReference type="PRINTS" id="PR01407">
    <property type="entry name" value="BUTYPHLNCDUF"/>
</dbReference>
<keyword evidence="1" id="KW-0479">Metal-binding</keyword>
<dbReference type="Pfam" id="PF00622">
    <property type="entry name" value="SPRY"/>
    <property type="match status" value="1"/>
</dbReference>
<accession>A0A5C6PGL7</accession>
<dbReference type="Pfam" id="PF00643">
    <property type="entry name" value="zf-B_box"/>
    <property type="match status" value="1"/>
</dbReference>
<dbReference type="SMART" id="SM00336">
    <property type="entry name" value="BBOX"/>
    <property type="match status" value="1"/>
</dbReference>
<dbReference type="EMBL" id="RHFK02000003">
    <property type="protein sequence ID" value="TWW78912.1"/>
    <property type="molecule type" value="Genomic_DNA"/>
</dbReference>
<feature type="coiled-coil region" evidence="5">
    <location>
        <begin position="183"/>
        <end position="232"/>
    </location>
</feature>
<dbReference type="InterPro" id="IPR058030">
    <property type="entry name" value="TRIM8/14/16/25/29/45/65_CC"/>
</dbReference>
<evidence type="ECO:0000259" key="8">
    <source>
        <dbReference type="PROSITE" id="PS50188"/>
    </source>
</evidence>
<gene>
    <name evidence="9" type="ORF">D4764_11G0010330</name>
</gene>
<dbReference type="Gene3D" id="4.10.830.40">
    <property type="match status" value="1"/>
</dbReference>
<dbReference type="InterPro" id="IPR006574">
    <property type="entry name" value="PRY"/>
</dbReference>
<dbReference type="PANTHER" id="PTHR25465">
    <property type="entry name" value="B-BOX DOMAIN CONTAINING"/>
    <property type="match status" value="1"/>
</dbReference>
<sequence length="530" mass="60924">MSHHGALDLDRYSSLEQPRRSTSRGQPRVQAKQGDVFCDFCTTRRQKAEKSCLVCLASYCETHLQSHYEYPALMKHKLVKATGQMREKLCAQHDKLLEAFCRTDQTSVCVLCMMDEHKGHDIVPAGTERTEKQKQLGTTLNKSQQRIDQRVKKWQDLRQAVESVKHSAQTALEENERIFTELLLSIERKYNEVKEMIRSHEKTTVTRGEILLDRMEEEITLLRKKHNDLEKLSHTDDHIHFLQGWQSLSGPSGYEDLNNISVAPYYSFDATKRAISSLKIQVEETSKMEMSKISGAGERSHLLKEVYITQENEGKTRRESILRDEWKIKEVPKIKEEPKTREDFMKYSRQLILDVNSTHPNLHLSEGNRTATMKTEPKNYPAHPDRFDHWQQVLGRESITGNPCYWEVDWNGTEIDIAVTYRGIRRKGNGNECSLGWNDKSWSLYCSDSKYSFVHNNKSTDIAGPVSSRIGVYLDHAAGTLAFYSVSNGIKLLHRVQTTFTEPLYPAFSVWGFGAEEIAAHLQLSRSPPA</sequence>
<dbReference type="Gene3D" id="2.60.120.920">
    <property type="match status" value="1"/>
</dbReference>
<feature type="compositionally biased region" description="Basic and acidic residues" evidence="6">
    <location>
        <begin position="1"/>
        <end position="19"/>
    </location>
</feature>
<evidence type="ECO:0000256" key="4">
    <source>
        <dbReference type="PROSITE-ProRule" id="PRU00024"/>
    </source>
</evidence>
<evidence type="ECO:0000256" key="1">
    <source>
        <dbReference type="ARBA" id="ARBA00022723"/>
    </source>
</evidence>
<dbReference type="Pfam" id="PF13765">
    <property type="entry name" value="PRY"/>
    <property type="match status" value="1"/>
</dbReference>
<keyword evidence="5" id="KW-0175">Coiled coil</keyword>
<evidence type="ECO:0000259" key="7">
    <source>
        <dbReference type="PROSITE" id="PS50119"/>
    </source>
</evidence>
<feature type="domain" description="B30.2/SPRY" evidence="8">
    <location>
        <begin position="331"/>
        <end position="527"/>
    </location>
</feature>
<dbReference type="PROSITE" id="PS50188">
    <property type="entry name" value="B302_SPRY"/>
    <property type="match status" value="1"/>
</dbReference>
<dbReference type="CDD" id="cd19769">
    <property type="entry name" value="Bbox2_TRIM16-like"/>
    <property type="match status" value="1"/>
</dbReference>
<dbReference type="Proteomes" id="UP000324091">
    <property type="component" value="Chromosome 11"/>
</dbReference>
<dbReference type="AlphaFoldDB" id="A0A5C6PGL7"/>
<feature type="domain" description="B box-type" evidence="7">
    <location>
        <begin position="85"/>
        <end position="125"/>
    </location>
</feature>
<evidence type="ECO:0000313" key="10">
    <source>
        <dbReference type="Proteomes" id="UP000324091"/>
    </source>
</evidence>
<feature type="region of interest" description="Disordered" evidence="6">
    <location>
        <begin position="1"/>
        <end position="28"/>
    </location>
</feature>
<keyword evidence="3" id="KW-0862">Zinc</keyword>
<dbReference type="SMART" id="SM00589">
    <property type="entry name" value="PRY"/>
    <property type="match status" value="1"/>
</dbReference>
<dbReference type="SUPFAM" id="SSF57845">
    <property type="entry name" value="B-box zinc-binding domain"/>
    <property type="match status" value="1"/>
</dbReference>
<evidence type="ECO:0000256" key="5">
    <source>
        <dbReference type="SAM" id="Coils"/>
    </source>
</evidence>
<dbReference type="GO" id="GO:0008270">
    <property type="term" value="F:zinc ion binding"/>
    <property type="evidence" value="ECO:0007669"/>
    <property type="project" value="UniProtKB-KW"/>
</dbReference>
<dbReference type="Gene3D" id="3.30.160.60">
    <property type="entry name" value="Classic Zinc Finger"/>
    <property type="match status" value="1"/>
</dbReference>
<evidence type="ECO:0000256" key="3">
    <source>
        <dbReference type="ARBA" id="ARBA00022833"/>
    </source>
</evidence>
<dbReference type="PROSITE" id="PS50119">
    <property type="entry name" value="ZF_BBOX"/>
    <property type="match status" value="1"/>
</dbReference>
<dbReference type="CDD" id="cd16040">
    <property type="entry name" value="SPRY_PRY_SNTX"/>
    <property type="match status" value="1"/>
</dbReference>
<dbReference type="InterPro" id="IPR000315">
    <property type="entry name" value="Znf_B-box"/>
</dbReference>
<organism evidence="9 10">
    <name type="scientific">Takifugu flavidus</name>
    <name type="common">sansaifugu</name>
    <dbReference type="NCBI Taxonomy" id="433684"/>
    <lineage>
        <taxon>Eukaryota</taxon>
        <taxon>Metazoa</taxon>
        <taxon>Chordata</taxon>
        <taxon>Craniata</taxon>
        <taxon>Vertebrata</taxon>
        <taxon>Euteleostomi</taxon>
        <taxon>Actinopterygii</taxon>
        <taxon>Neopterygii</taxon>
        <taxon>Teleostei</taxon>
        <taxon>Neoteleostei</taxon>
        <taxon>Acanthomorphata</taxon>
        <taxon>Eupercaria</taxon>
        <taxon>Tetraodontiformes</taxon>
        <taxon>Tetradontoidea</taxon>
        <taxon>Tetraodontidae</taxon>
        <taxon>Takifugu</taxon>
    </lineage>
</organism>
<name>A0A5C6PGL7_9TELE</name>
<dbReference type="SUPFAM" id="SSF49899">
    <property type="entry name" value="Concanavalin A-like lectins/glucanases"/>
    <property type="match status" value="1"/>
</dbReference>
<dbReference type="GO" id="GO:0016874">
    <property type="term" value="F:ligase activity"/>
    <property type="evidence" value="ECO:0007669"/>
    <property type="project" value="UniProtKB-KW"/>
</dbReference>